<dbReference type="EMBL" id="CP144750">
    <property type="protein sequence ID" value="WVZ78737.1"/>
    <property type="molecule type" value="Genomic_DNA"/>
</dbReference>
<evidence type="ECO:0000313" key="22">
    <source>
        <dbReference type="EMBL" id="WVZ78737.1"/>
    </source>
</evidence>
<evidence type="ECO:0000256" key="7">
    <source>
        <dbReference type="ARBA" id="ARBA00022617"/>
    </source>
</evidence>
<protein>
    <recommendedName>
        <fullName evidence="4 20">Peroxidase</fullName>
        <ecNumber evidence="4 20">1.11.1.7</ecNumber>
    </recommendedName>
</protein>
<dbReference type="EC" id="1.11.1.7" evidence="4 20"/>
<dbReference type="Proteomes" id="UP001341281">
    <property type="component" value="Chromosome 06"/>
</dbReference>
<evidence type="ECO:0000256" key="5">
    <source>
        <dbReference type="ARBA" id="ARBA00022525"/>
    </source>
</evidence>
<reference evidence="22 23" key="1">
    <citation type="submission" date="2024-02" db="EMBL/GenBank/DDBJ databases">
        <title>High-quality chromosome-scale genome assembly of Pensacola bahiagrass (Paspalum notatum Flugge var. saurae).</title>
        <authorList>
            <person name="Vega J.M."/>
            <person name="Podio M."/>
            <person name="Orjuela J."/>
            <person name="Siena L.A."/>
            <person name="Pessino S.C."/>
            <person name="Combes M.C."/>
            <person name="Mariac C."/>
            <person name="Albertini E."/>
            <person name="Pupilli F."/>
            <person name="Ortiz J.P.A."/>
            <person name="Leblanc O."/>
        </authorList>
    </citation>
    <scope>NUCLEOTIDE SEQUENCE [LARGE SCALE GENOMIC DNA]</scope>
    <source>
        <strain evidence="22">R1</strain>
        <tissue evidence="22">Leaf</tissue>
    </source>
</reference>
<dbReference type="InterPro" id="IPR019793">
    <property type="entry name" value="Peroxidases_heam-ligand_BS"/>
</dbReference>
<feature type="signal peptide" evidence="20">
    <location>
        <begin position="1"/>
        <end position="27"/>
    </location>
</feature>
<feature type="disulfide bond" evidence="19">
    <location>
        <begin position="38"/>
        <end position="146"/>
    </location>
</feature>
<feature type="binding site" evidence="17">
    <location>
        <position position="103"/>
    </location>
    <ligand>
        <name>Ca(2+)</name>
        <dbReference type="ChEBI" id="CHEBI:29108"/>
        <label>1</label>
    </ligand>
</feature>
<dbReference type="InterPro" id="IPR033905">
    <property type="entry name" value="Secretory_peroxidase"/>
</dbReference>
<feature type="chain" id="PRO_5042670475" description="Peroxidase" evidence="20">
    <location>
        <begin position="28"/>
        <end position="346"/>
    </location>
</feature>
<dbReference type="PRINTS" id="PR00458">
    <property type="entry name" value="PEROXIDASE"/>
</dbReference>
<gene>
    <name evidence="22" type="ORF">U9M48_026397</name>
</gene>
<feature type="binding site" evidence="17">
    <location>
        <position position="273"/>
    </location>
    <ligand>
        <name>Ca(2+)</name>
        <dbReference type="ChEBI" id="CHEBI:29108"/>
        <label>2</label>
    </ligand>
</feature>
<sequence length="346" mass="37590">MARLPLAFFAAAVVVVFDAFMPLSAVAQLRTDYYASICPNLETIVRSSVKQSMSQSPISAPAALRLFFHDCAVRPTELILFINHRWPITEHRLTIDADMQGCDASIMIVNSNGDDEWRNSDNQSLKPEGFQTILNAKAAVDSDPQCRYKVSCADILALAARESVYQSGGPNYPVELGRYDGRVSTRDSVVLPHANFNLDQLNAFFSGLGFSQAEMVALSGAHTLGAADCPFFQYRIGSDPSMDPSFAAQLQSTCGSNPSSGFAFLDPTPVGFDSAFYQSLQRGRGLLGSDQVLYSDTRSRGSVDYYASNQGAFFTDFAAAMTKLGRIGVKTPATGGEIRLDCRFPN</sequence>
<feature type="binding site" evidence="17">
    <location>
        <position position="70"/>
    </location>
    <ligand>
        <name>Ca(2+)</name>
        <dbReference type="ChEBI" id="CHEBI:29108"/>
        <label>1</label>
    </ligand>
</feature>
<organism evidence="22 23">
    <name type="scientific">Paspalum notatum var. saurae</name>
    <dbReference type="NCBI Taxonomy" id="547442"/>
    <lineage>
        <taxon>Eukaryota</taxon>
        <taxon>Viridiplantae</taxon>
        <taxon>Streptophyta</taxon>
        <taxon>Embryophyta</taxon>
        <taxon>Tracheophyta</taxon>
        <taxon>Spermatophyta</taxon>
        <taxon>Magnoliopsida</taxon>
        <taxon>Liliopsida</taxon>
        <taxon>Poales</taxon>
        <taxon>Poaceae</taxon>
        <taxon>PACMAD clade</taxon>
        <taxon>Panicoideae</taxon>
        <taxon>Andropogonodae</taxon>
        <taxon>Paspaleae</taxon>
        <taxon>Paspalinae</taxon>
        <taxon>Paspalum</taxon>
    </lineage>
</organism>
<comment type="cofactor">
    <cofactor evidence="17 20">
        <name>heme b</name>
        <dbReference type="ChEBI" id="CHEBI:60344"/>
    </cofactor>
    <text evidence="17 20">Binds 1 heme b (iron(II)-protoporphyrin IX) group per subunit.</text>
</comment>
<feature type="active site" description="Proton acceptor" evidence="15">
    <location>
        <position position="69"/>
    </location>
</feature>
<comment type="cofactor">
    <cofactor evidence="17 20">
        <name>Ca(2+)</name>
        <dbReference type="ChEBI" id="CHEBI:29108"/>
    </cofactor>
    <text evidence="17 20">Binds 2 calcium ions per subunit.</text>
</comment>
<comment type="similarity">
    <text evidence="20">Belongs to the peroxidase family. Classical plant (class III) peroxidase subfamily.</text>
</comment>
<dbReference type="PANTHER" id="PTHR31517">
    <property type="match status" value="1"/>
</dbReference>
<keyword evidence="23" id="KW-1185">Reference proteome</keyword>
<dbReference type="InterPro" id="IPR000823">
    <property type="entry name" value="Peroxidase_pln"/>
</dbReference>
<feature type="binding site" evidence="17">
    <location>
        <position position="268"/>
    </location>
    <ligand>
        <name>Ca(2+)</name>
        <dbReference type="ChEBI" id="CHEBI:29108"/>
        <label>2</label>
    </ligand>
</feature>
<keyword evidence="7 20" id="KW-0349">Heme</keyword>
<evidence type="ECO:0000256" key="15">
    <source>
        <dbReference type="PIRSR" id="PIRSR600823-1"/>
    </source>
</evidence>
<evidence type="ECO:0000313" key="23">
    <source>
        <dbReference type="Proteomes" id="UP001341281"/>
    </source>
</evidence>
<dbReference type="SUPFAM" id="SSF48113">
    <property type="entry name" value="Heme-dependent peroxidases"/>
    <property type="match status" value="1"/>
</dbReference>
<dbReference type="FunFam" id="1.10.420.10:FF:000006">
    <property type="entry name" value="Peroxidase"/>
    <property type="match status" value="1"/>
</dbReference>
<feature type="binding site" evidence="17">
    <location>
        <position position="101"/>
    </location>
    <ligand>
        <name>Ca(2+)</name>
        <dbReference type="ChEBI" id="CHEBI:29108"/>
        <label>1</label>
    </ligand>
</feature>
<keyword evidence="8 17" id="KW-0479">Metal-binding</keyword>
<comment type="catalytic activity">
    <reaction evidence="1 20">
        <text>2 a phenolic donor + H2O2 = 2 a phenolic radical donor + 2 H2O</text>
        <dbReference type="Rhea" id="RHEA:56136"/>
        <dbReference type="ChEBI" id="CHEBI:15377"/>
        <dbReference type="ChEBI" id="CHEBI:16240"/>
        <dbReference type="ChEBI" id="CHEBI:139520"/>
        <dbReference type="ChEBI" id="CHEBI:139521"/>
        <dbReference type="EC" id="1.11.1.7"/>
    </reaction>
</comment>
<feature type="domain" description="Plant heme peroxidase family profile" evidence="21">
    <location>
        <begin position="28"/>
        <end position="346"/>
    </location>
</feature>
<evidence type="ECO:0000256" key="12">
    <source>
        <dbReference type="ARBA" id="ARBA00023157"/>
    </source>
</evidence>
<evidence type="ECO:0000256" key="1">
    <source>
        <dbReference type="ARBA" id="ARBA00000189"/>
    </source>
</evidence>
<keyword evidence="9 17" id="KW-0106">Calcium</keyword>
<evidence type="ECO:0000256" key="4">
    <source>
        <dbReference type="ARBA" id="ARBA00012313"/>
    </source>
</evidence>
<dbReference type="GO" id="GO:0042744">
    <property type="term" value="P:hydrogen peroxide catabolic process"/>
    <property type="evidence" value="ECO:0007669"/>
    <property type="project" value="UniProtKB-KW"/>
</dbReference>
<feature type="binding site" evidence="17">
    <location>
        <position position="73"/>
    </location>
    <ligand>
        <name>Ca(2+)</name>
        <dbReference type="ChEBI" id="CHEBI:29108"/>
        <label>1</label>
    </ligand>
</feature>
<evidence type="ECO:0000256" key="14">
    <source>
        <dbReference type="ARBA" id="ARBA00023324"/>
    </source>
</evidence>
<evidence type="ECO:0000256" key="9">
    <source>
        <dbReference type="ARBA" id="ARBA00022837"/>
    </source>
</evidence>
<dbReference type="InterPro" id="IPR002016">
    <property type="entry name" value="Haem_peroxidase"/>
</dbReference>
<feature type="disulfide bond" evidence="19">
    <location>
        <begin position="71"/>
        <end position="102"/>
    </location>
</feature>
<feature type="site" description="Transition state stabilizer" evidence="18">
    <location>
        <position position="65"/>
    </location>
</feature>
<dbReference type="GO" id="GO:0020037">
    <property type="term" value="F:heme binding"/>
    <property type="evidence" value="ECO:0007669"/>
    <property type="project" value="UniProtKB-UniRule"/>
</dbReference>
<feature type="binding site" description="axial binding residue" evidence="17">
    <location>
        <position position="222"/>
    </location>
    <ligand>
        <name>heme b</name>
        <dbReference type="ChEBI" id="CHEBI:60344"/>
    </ligand>
    <ligandPart>
        <name>Fe</name>
        <dbReference type="ChEBI" id="CHEBI:18248"/>
    </ligandPart>
</feature>
<feature type="binding site" evidence="16">
    <location>
        <position position="192"/>
    </location>
    <ligand>
        <name>substrate</name>
    </ligand>
</feature>
<evidence type="ECO:0000256" key="17">
    <source>
        <dbReference type="PIRSR" id="PIRSR600823-3"/>
    </source>
</evidence>
<name>A0AAQ3TXD0_PASNO</name>
<comment type="subcellular location">
    <subcellularLocation>
        <location evidence="2 20">Secreted</location>
    </subcellularLocation>
</comment>
<dbReference type="CDD" id="cd00693">
    <property type="entry name" value="secretory_peroxidase"/>
    <property type="match status" value="1"/>
</dbReference>
<keyword evidence="10 20" id="KW-0560">Oxidoreductase</keyword>
<dbReference type="GO" id="GO:0046872">
    <property type="term" value="F:metal ion binding"/>
    <property type="evidence" value="ECO:0007669"/>
    <property type="project" value="UniProtKB-UniRule"/>
</dbReference>
<evidence type="ECO:0000256" key="20">
    <source>
        <dbReference type="RuleBase" id="RU362060"/>
    </source>
</evidence>
<proteinExistence type="inferred from homology"/>
<feature type="binding site" evidence="17">
    <location>
        <position position="223"/>
    </location>
    <ligand>
        <name>Ca(2+)</name>
        <dbReference type="ChEBI" id="CHEBI:29108"/>
        <label>2</label>
    </ligand>
</feature>
<dbReference type="PRINTS" id="PR00461">
    <property type="entry name" value="PLPEROXIDASE"/>
</dbReference>
<dbReference type="AlphaFoldDB" id="A0AAQ3TXD0"/>
<dbReference type="GO" id="GO:0005576">
    <property type="term" value="C:extracellular region"/>
    <property type="evidence" value="ECO:0007669"/>
    <property type="project" value="UniProtKB-SubCell"/>
</dbReference>
<keyword evidence="13" id="KW-0325">Glycoprotein</keyword>
<dbReference type="InterPro" id="IPR019794">
    <property type="entry name" value="Peroxidases_AS"/>
</dbReference>
<feature type="disulfide bond" evidence="19">
    <location>
        <begin position="229"/>
        <end position="254"/>
    </location>
</feature>
<feature type="binding site" evidence="17">
    <location>
        <position position="105"/>
    </location>
    <ligand>
        <name>Ca(2+)</name>
        <dbReference type="ChEBI" id="CHEBI:29108"/>
        <label>1</label>
    </ligand>
</feature>
<evidence type="ECO:0000259" key="21">
    <source>
        <dbReference type="PROSITE" id="PS50873"/>
    </source>
</evidence>
<evidence type="ECO:0000256" key="19">
    <source>
        <dbReference type="PIRSR" id="PIRSR600823-5"/>
    </source>
</evidence>
<comment type="function">
    <text evidence="20">Removal of H(2)O(2), oxidation of toxic reductants, biosynthesis and degradation of lignin, suberization, auxin catabolism, response to environmental stresses such as wounding, pathogen attack and oxidative stress.</text>
</comment>
<dbReference type="Gene3D" id="1.10.420.10">
    <property type="entry name" value="Peroxidase, domain 2"/>
    <property type="match status" value="1"/>
</dbReference>
<keyword evidence="12 19" id="KW-1015">Disulfide bond</keyword>
<keyword evidence="5 20" id="KW-0964">Secreted</keyword>
<feature type="binding site" evidence="17">
    <location>
        <position position="116"/>
    </location>
    <ligand>
        <name>Ca(2+)</name>
        <dbReference type="ChEBI" id="CHEBI:29108"/>
        <label>1</label>
    </ligand>
</feature>
<evidence type="ECO:0000256" key="6">
    <source>
        <dbReference type="ARBA" id="ARBA00022559"/>
    </source>
</evidence>
<evidence type="ECO:0000256" key="11">
    <source>
        <dbReference type="ARBA" id="ARBA00023004"/>
    </source>
</evidence>
<evidence type="ECO:0000256" key="3">
    <source>
        <dbReference type="ARBA" id="ARBA00006873"/>
    </source>
</evidence>
<dbReference type="GO" id="GO:0006979">
    <property type="term" value="P:response to oxidative stress"/>
    <property type="evidence" value="ECO:0007669"/>
    <property type="project" value="UniProtKB-UniRule"/>
</dbReference>
<evidence type="ECO:0000256" key="16">
    <source>
        <dbReference type="PIRSR" id="PIRSR600823-2"/>
    </source>
</evidence>
<dbReference type="PROSITE" id="PS00435">
    <property type="entry name" value="PEROXIDASE_1"/>
    <property type="match status" value="1"/>
</dbReference>
<feature type="binding site" evidence="17">
    <location>
        <position position="266"/>
    </location>
    <ligand>
        <name>Ca(2+)</name>
        <dbReference type="ChEBI" id="CHEBI:29108"/>
        <label>2</label>
    </ligand>
</feature>
<dbReference type="PROSITE" id="PS00436">
    <property type="entry name" value="PEROXIDASE_2"/>
    <property type="match status" value="1"/>
</dbReference>
<evidence type="ECO:0000256" key="2">
    <source>
        <dbReference type="ARBA" id="ARBA00004613"/>
    </source>
</evidence>
<dbReference type="GO" id="GO:0140825">
    <property type="term" value="F:lactoperoxidase activity"/>
    <property type="evidence" value="ECO:0007669"/>
    <property type="project" value="UniProtKB-EC"/>
</dbReference>
<keyword evidence="20" id="KW-0732">Signal</keyword>
<keyword evidence="6 20" id="KW-0575">Peroxidase</keyword>
<dbReference type="Gene3D" id="1.10.520.10">
    <property type="match status" value="1"/>
</dbReference>
<keyword evidence="14 20" id="KW-0376">Hydrogen peroxide</keyword>
<evidence type="ECO:0000256" key="10">
    <source>
        <dbReference type="ARBA" id="ARBA00023002"/>
    </source>
</evidence>
<dbReference type="PANTHER" id="PTHR31517:SF21">
    <property type="entry name" value="PEROXIDASE"/>
    <property type="match status" value="1"/>
</dbReference>
<evidence type="ECO:0000256" key="8">
    <source>
        <dbReference type="ARBA" id="ARBA00022723"/>
    </source>
</evidence>
<keyword evidence="11 17" id="KW-0408">Iron</keyword>
<accession>A0AAQ3TXD0</accession>
<evidence type="ECO:0000256" key="13">
    <source>
        <dbReference type="ARBA" id="ARBA00023180"/>
    </source>
</evidence>
<comment type="similarity">
    <text evidence="3">Belongs to the peroxidase family. Ascorbate peroxidase subfamily.</text>
</comment>
<evidence type="ECO:0000256" key="18">
    <source>
        <dbReference type="PIRSR" id="PIRSR600823-4"/>
    </source>
</evidence>
<dbReference type="InterPro" id="IPR010255">
    <property type="entry name" value="Haem_peroxidase_sf"/>
</dbReference>
<feature type="disulfide bond" evidence="19">
    <location>
        <begin position="152"/>
        <end position="342"/>
    </location>
</feature>
<dbReference type="PROSITE" id="PS50873">
    <property type="entry name" value="PEROXIDASE_4"/>
    <property type="match status" value="1"/>
</dbReference>
<dbReference type="Pfam" id="PF00141">
    <property type="entry name" value="peroxidase"/>
    <property type="match status" value="1"/>
</dbReference>